<dbReference type="InterPro" id="IPR006162">
    <property type="entry name" value="Ppantetheine_attach_site"/>
</dbReference>
<keyword evidence="8" id="KW-1185">Reference proteome</keyword>
<dbReference type="InterPro" id="IPR001242">
    <property type="entry name" value="Condensation_dom"/>
</dbReference>
<proteinExistence type="inferred from homology"/>
<dbReference type="NCBIfam" id="TIGR01733">
    <property type="entry name" value="AA-adenyl-dom"/>
    <property type="match status" value="5"/>
</dbReference>
<dbReference type="InterPro" id="IPR045851">
    <property type="entry name" value="AMP-bd_C_sf"/>
</dbReference>
<dbReference type="NCBIfam" id="NF003417">
    <property type="entry name" value="PRK04813.1"/>
    <property type="match status" value="5"/>
</dbReference>
<keyword evidence="4" id="KW-0597">Phosphoprotein</keyword>
<dbReference type="GO" id="GO:0031177">
    <property type="term" value="F:phosphopantetheine binding"/>
    <property type="evidence" value="ECO:0007669"/>
    <property type="project" value="InterPro"/>
</dbReference>
<feature type="domain" description="Carrier" evidence="6">
    <location>
        <begin position="4213"/>
        <end position="4288"/>
    </location>
</feature>
<comment type="cofactor">
    <cofactor evidence="1">
        <name>pantetheine 4'-phosphate</name>
        <dbReference type="ChEBI" id="CHEBI:47942"/>
    </cofactor>
</comment>
<gene>
    <name evidence="7" type="ORF">SAMN05444583_104192</name>
</gene>
<dbReference type="InterPro" id="IPR020806">
    <property type="entry name" value="PKS_PP-bd"/>
</dbReference>
<dbReference type="InterPro" id="IPR000873">
    <property type="entry name" value="AMP-dep_synth/lig_dom"/>
</dbReference>
<dbReference type="Gene3D" id="3.30.300.30">
    <property type="match status" value="5"/>
</dbReference>
<dbReference type="InterPro" id="IPR023213">
    <property type="entry name" value="CAT-like_dom_sf"/>
</dbReference>
<reference evidence="8" key="1">
    <citation type="submission" date="2016-10" db="EMBL/GenBank/DDBJ databases">
        <authorList>
            <person name="Varghese N."/>
            <person name="Submissions S."/>
        </authorList>
    </citation>
    <scope>NUCLEOTIDE SEQUENCE [LARGE SCALE GENOMIC DNA]</scope>
    <source>
        <strain evidence="8">DSM 44675</strain>
    </source>
</reference>
<dbReference type="Pfam" id="PF00668">
    <property type="entry name" value="Condensation"/>
    <property type="match status" value="6"/>
</dbReference>
<dbReference type="EMBL" id="FOAW01000004">
    <property type="protein sequence ID" value="SEK91192.1"/>
    <property type="molecule type" value="Genomic_DNA"/>
</dbReference>
<dbReference type="Gene3D" id="3.40.50.980">
    <property type="match status" value="10"/>
</dbReference>
<dbReference type="CDD" id="cd17643">
    <property type="entry name" value="A_NRPS_Cytc1-like"/>
    <property type="match status" value="2"/>
</dbReference>
<evidence type="ECO:0000256" key="5">
    <source>
        <dbReference type="SAM" id="MobiDB-lite"/>
    </source>
</evidence>
<dbReference type="InterPro" id="IPR020845">
    <property type="entry name" value="AMP-binding_CS"/>
</dbReference>
<feature type="region of interest" description="Disordered" evidence="5">
    <location>
        <begin position="1"/>
        <end position="20"/>
    </location>
</feature>
<dbReference type="SUPFAM" id="SSF52777">
    <property type="entry name" value="CoA-dependent acyltransferases"/>
    <property type="match status" value="12"/>
</dbReference>
<dbReference type="Proteomes" id="UP000198677">
    <property type="component" value="Unassembled WGS sequence"/>
</dbReference>
<dbReference type="PANTHER" id="PTHR45527">
    <property type="entry name" value="NONRIBOSOMAL PEPTIDE SYNTHETASE"/>
    <property type="match status" value="1"/>
</dbReference>
<feature type="domain" description="Carrier" evidence="6">
    <location>
        <begin position="5286"/>
        <end position="5361"/>
    </location>
</feature>
<dbReference type="PROSITE" id="PS50075">
    <property type="entry name" value="CARRIER"/>
    <property type="match status" value="5"/>
</dbReference>
<dbReference type="InterPro" id="IPR009081">
    <property type="entry name" value="PP-bd_ACP"/>
</dbReference>
<dbReference type="GO" id="GO:0009366">
    <property type="term" value="C:enterobactin synthetase complex"/>
    <property type="evidence" value="ECO:0007669"/>
    <property type="project" value="TreeGrafter"/>
</dbReference>
<dbReference type="UniPathway" id="UPA00011"/>
<dbReference type="Gene3D" id="3.30.559.10">
    <property type="entry name" value="Chloramphenicol acetyltransferase-like domain"/>
    <property type="match status" value="6"/>
</dbReference>
<dbReference type="GO" id="GO:0008610">
    <property type="term" value="P:lipid biosynthetic process"/>
    <property type="evidence" value="ECO:0007669"/>
    <property type="project" value="UniProtKB-ARBA"/>
</dbReference>
<evidence type="ECO:0000313" key="7">
    <source>
        <dbReference type="EMBL" id="SEK91192.1"/>
    </source>
</evidence>
<dbReference type="Gene3D" id="3.30.559.30">
    <property type="entry name" value="Nonribosomal peptide synthetase, condensation domain"/>
    <property type="match status" value="6"/>
</dbReference>
<dbReference type="Gene3D" id="1.10.1200.10">
    <property type="entry name" value="ACP-like"/>
    <property type="match status" value="5"/>
</dbReference>
<dbReference type="FunFam" id="2.30.38.10:FF:000001">
    <property type="entry name" value="Non-ribosomal peptide synthetase PvdI"/>
    <property type="match status" value="3"/>
</dbReference>
<dbReference type="SUPFAM" id="SSF56801">
    <property type="entry name" value="Acetyl-CoA synthetase-like"/>
    <property type="match status" value="5"/>
</dbReference>
<dbReference type="PROSITE" id="PS00455">
    <property type="entry name" value="AMP_BINDING"/>
    <property type="match status" value="5"/>
</dbReference>
<dbReference type="SUPFAM" id="SSF47336">
    <property type="entry name" value="ACP-like"/>
    <property type="match status" value="5"/>
</dbReference>
<dbReference type="PROSITE" id="PS00012">
    <property type="entry name" value="PHOSPHOPANTETHEINE"/>
    <property type="match status" value="5"/>
</dbReference>
<dbReference type="FunFam" id="3.30.300.30:FF:000010">
    <property type="entry name" value="Enterobactin synthetase component F"/>
    <property type="match status" value="4"/>
</dbReference>
<dbReference type="InterPro" id="IPR036736">
    <property type="entry name" value="ACP-like_sf"/>
</dbReference>
<dbReference type="GO" id="GO:0043041">
    <property type="term" value="P:amino acid activation for nonribosomal peptide biosynthetic process"/>
    <property type="evidence" value="ECO:0007669"/>
    <property type="project" value="TreeGrafter"/>
</dbReference>
<name>A0A1H7KWS4_9NOCA</name>
<dbReference type="FunFam" id="3.40.50.12780:FF:000012">
    <property type="entry name" value="Non-ribosomal peptide synthetase"/>
    <property type="match status" value="4"/>
</dbReference>
<dbReference type="Gene3D" id="2.30.38.10">
    <property type="entry name" value="Luciferase, Domain 3"/>
    <property type="match status" value="5"/>
</dbReference>
<feature type="domain" description="Carrier" evidence="6">
    <location>
        <begin position="3145"/>
        <end position="3220"/>
    </location>
</feature>
<dbReference type="CDD" id="cd17646">
    <property type="entry name" value="A_NRPS_AB3403-like"/>
    <property type="match status" value="2"/>
</dbReference>
<dbReference type="NCBIfam" id="NF004282">
    <property type="entry name" value="PRK05691.1"/>
    <property type="match status" value="5"/>
</dbReference>
<organism evidence="7 8">
    <name type="scientific">Rhodococcus maanshanensis</name>
    <dbReference type="NCBI Taxonomy" id="183556"/>
    <lineage>
        <taxon>Bacteria</taxon>
        <taxon>Bacillati</taxon>
        <taxon>Actinomycetota</taxon>
        <taxon>Actinomycetes</taxon>
        <taxon>Mycobacteriales</taxon>
        <taxon>Nocardiaceae</taxon>
        <taxon>Rhodococcus</taxon>
    </lineage>
</organism>
<dbReference type="GO" id="GO:0009239">
    <property type="term" value="P:enterobactin biosynthetic process"/>
    <property type="evidence" value="ECO:0007669"/>
    <property type="project" value="TreeGrafter"/>
</dbReference>
<dbReference type="Pfam" id="PF00501">
    <property type="entry name" value="AMP-binding"/>
    <property type="match status" value="5"/>
</dbReference>
<dbReference type="Pfam" id="PF00550">
    <property type="entry name" value="PP-binding"/>
    <property type="match status" value="5"/>
</dbReference>
<dbReference type="FunFam" id="3.40.50.980:FF:000002">
    <property type="entry name" value="Enterobactin synthetase component F"/>
    <property type="match status" value="3"/>
</dbReference>
<evidence type="ECO:0000256" key="2">
    <source>
        <dbReference type="ARBA" id="ARBA00006432"/>
    </source>
</evidence>
<dbReference type="PANTHER" id="PTHR45527:SF1">
    <property type="entry name" value="FATTY ACID SYNTHASE"/>
    <property type="match status" value="1"/>
</dbReference>
<dbReference type="FunFam" id="1.10.1200.10:FF:000005">
    <property type="entry name" value="Nonribosomal peptide synthetase 1"/>
    <property type="match status" value="2"/>
</dbReference>
<dbReference type="CDD" id="cd19540">
    <property type="entry name" value="LCL_NRPS-like"/>
    <property type="match status" value="5"/>
</dbReference>
<feature type="domain" description="Carrier" evidence="6">
    <location>
        <begin position="1009"/>
        <end position="1084"/>
    </location>
</feature>
<protein>
    <submittedName>
        <fullName evidence="7">Amino acid adenylation domain-containing protein</fullName>
    </submittedName>
</protein>
<dbReference type="InterPro" id="IPR010071">
    <property type="entry name" value="AA_adenyl_dom"/>
</dbReference>
<evidence type="ECO:0000256" key="1">
    <source>
        <dbReference type="ARBA" id="ARBA00001957"/>
    </source>
</evidence>
<dbReference type="FunFam" id="3.40.50.980:FF:000001">
    <property type="entry name" value="Non-ribosomal peptide synthetase"/>
    <property type="match status" value="4"/>
</dbReference>
<evidence type="ECO:0000256" key="4">
    <source>
        <dbReference type="ARBA" id="ARBA00022553"/>
    </source>
</evidence>
<accession>A0A1H7KWS4</accession>
<dbReference type="SMART" id="SM00823">
    <property type="entry name" value="PKS_PP"/>
    <property type="match status" value="5"/>
</dbReference>
<dbReference type="Pfam" id="PF13193">
    <property type="entry name" value="AMP-binding_C"/>
    <property type="match status" value="4"/>
</dbReference>
<keyword evidence="3" id="KW-0596">Phosphopantetheine</keyword>
<feature type="domain" description="Carrier" evidence="6">
    <location>
        <begin position="2077"/>
        <end position="2152"/>
    </location>
</feature>
<dbReference type="GO" id="GO:0005829">
    <property type="term" value="C:cytosol"/>
    <property type="evidence" value="ECO:0007669"/>
    <property type="project" value="TreeGrafter"/>
</dbReference>
<evidence type="ECO:0000259" key="6">
    <source>
        <dbReference type="PROSITE" id="PS50075"/>
    </source>
</evidence>
<comment type="similarity">
    <text evidence="2">Belongs to the ATP-dependent AMP-binding enzyme family.</text>
</comment>
<dbReference type="InterPro" id="IPR025110">
    <property type="entry name" value="AMP-bd_C"/>
</dbReference>
<evidence type="ECO:0000256" key="3">
    <source>
        <dbReference type="ARBA" id="ARBA00022450"/>
    </source>
</evidence>
<evidence type="ECO:0000313" key="8">
    <source>
        <dbReference type="Proteomes" id="UP000198677"/>
    </source>
</evidence>
<dbReference type="GO" id="GO:0047527">
    <property type="term" value="F:2,3-dihydroxybenzoate-serine ligase activity"/>
    <property type="evidence" value="ECO:0007669"/>
    <property type="project" value="TreeGrafter"/>
</dbReference>
<sequence>MRYQLKPNMHDGADNDGTYAPREQRDIDIEVGRVASAGGQLGSATDAADTFPLSPAQLGMWYAQHVDPDVPINIAQYVDLRGPLDLQILDDASHIGSAEFGTGYLRLMELDGTPYQVIDMSIEDHVGFVDFRGHGDPVAAAHEWMRAEFSAPLDLLTDRLICATILRIEDERYFWYSRVHHIALDGFGAMAYMMRVSELYTALLEGREPAPSKACSLRSLYESDLAYRESSRFAADGEYWAQRIAGMEEGTSLSGRTAAPASLNGVASAALSDDVSRNLVDAVAQQNSSPAAMLIAAFAGFLAQMTDTEDVILSLPVTARTTAPMRHSGGMLSNVVPLRFHVGNDTTVADLLKSVQIAVSGALRHQRYRHEDIRRDSASGNMQRDLLGPLVNIMLFHSEVNLGPVTGEFNILSTGTVEDMAVNFYQSVAGTRTHIDFETNPNLYTEELAQGYHARFLSYFDQFLVADPTDRVWDLNVTTDAERELVVTGWNATDQVIGDDTLVSLFEARVATSPDSVALSFGGDSLSYTEFDVRVNRLARHLITLGVGPESLVALAMRRSLDLLVGIYAVVKAGGAYVPVDPDQPADRIANIIETAAPACVLSTTRDDFEILGERSVLLIDALDLSSVDGAPISDADRISALGPDNTAYVIFTSGSTGRPKGVAVSHAAIVNRLVWMQAEYGLTSDDVVLQKTPVTFDVSVWELFWPLQVGGRLVIAAPDGHRDPAYLATVIAEESVTTAHFVPSMLAVFVAEPSVVGATSLRQLFASGEALPAQTAAILREQLPAVRLHNLYGPTEAAVDVTFHEVTPADVTSVPIGAPVWNTQVFVLDSRLRPVPVGVAGELYLAGAQLARGYVGRADLTADRFVASPFGAPGARMYRTGDLVTWTATGELEYIGRTDFQVKLRGLRIELGEIESAMLTDERVAQSVAMVRSDLHSGEQLVGYVVPVEGAAVDVDELKAMVGRSLPAYMVPAVVVVLEAFPVNASGKLDRRALPTPIFVSGRAAFRAPRTPTEEIVAGIFADVLHVPQVGIDDSFFELGGDSLVANQVVSRIGAAFGIRLGVRALFEAPTVAGIAVRAESFTGVADSRPQLIARPRPDFVPLSPAQQRMWFLNQYDTAAATYNLPFVVRLSGAVDPGALAAALTDVVERHESLRTVFPDSDTGAHQVVIPSSEIDLGADADRFTEPTTEAELPQRLADFAGAGFDVTNEIPIRIRVFALGKQELAVAMVLHHIAADGMSWAVLARDVMVAYTARSEGIAPAWSPLTAQYADYSLWQRELLGSEDDPESLSARQIEYWKNALAGVPDQLDLPSDRPRPAIQSFEGGRLAFEIPANTYELLVGYARAQGVTPFMVTHAALAVLLSRLSGTTDIAVGTVVAGRGEQALDNLVGMFVNTLVLRTQVDPNASFADLLSRVREDDLAAFGHADVPFERLVQVLNPARSTARHPLFQVVLSFENMDRAEVELPGLTVSADEVRVDVSKFDLQLTISDRPGAIGARENVAAEFIYAKDLFDESTVNGFAERFVRILDAVVATPGVPVGDVEILDPSERADLSDRWGGAMPSVPSAPPTPQTMAEIFVAGASLDPDAIALVGAGGRELTYRELDERSSRLARVLIAEGAGPECTVAVAIPRSIESVLVVWAVAKTGAAFVPVDPKYPAERVAHMVSDSGAVIGVTVADFVDRLPTDLRWLAIEGAEVIGRCAAVSAAPVSDADRIAPLRIAHPAYVIYTSGSTGRPKGVVVTHAGLANAVEHQRLHYRLAPGSRSLHVASPSFDVAVYEALMAFGSGATMVIVPSDVFGGVELADLLRERRVTHAIITPGALATMDPTGLDDLATLMVAGEACPPELMARWSADRRFINAYGPTESTVLATSTDVLTAGMLVTIGGPVAGLGSLVLDRRLHPVPAGVVGELYVVGAGLARAYRGRPDLTADRFVADPFGEPGQRMYRTGDLARWTADREIEYLGRTDFQVKVRGFRIELGEIDAVLAAQPGVDFAVTIGHQGAGGVTSLVSYLHGADGAELDPAVIRESAAKLLPAHMVPSSIMVIDAVPLTPVGKLDRKALPEPVFEARSYRGPSTQHESIVAEVFAEVLGLDRVGIDDDFFELGGNSLIGTQVTARLGAALDATVPVRVLFEAPTVAALAARLESYTGPRRAALVAGVRPERIPLSPAQQRMWFLNRFDPESVTYNLPLAIALSGELDVDALERAVADVIDRHEALRTVFPDTESGAQQVVLPVNKVAPVLAPVVVTQSDLVGKLVEFFSTGFDVTEQAPLRVSLLRTSDTEFVLAMVVHHISADGWSMAPMARDVMVAYAARAAGTAPAWAPLPVQYADYALWQRELLGSEEDPESVAAVQLSYWTRTLAGLPDQLDLPSDRQRPVAASYRGAMHRFDIDADLHRALGELARAQGATLFMVVHAALSVLLARLSGTSDIAIGAPVAGRGEAALDDLVGMFVNTLVLRTEVDTARSFTEILSRARETDVAAFGNADVPFERLVEVLSPARSQARHPLFQVVLSLQNQARTELELPGLNIHALEYDEQISKFDLQLNLTESTGDDSGAAGLAAELTYATDLFDAETIREFERRFVGILTAIVADPAAPVGDIDLLGATERECVLSQWNSSGVDSGVERTLVAGFEAVAARRADSVAVRFEGVSLTYRELDERANRLARVLIEAGVGPESLVAVALPRSADLVVALLAVLKAGGGYLPVDPTYPADRIEYMLADAAPVCVLTWTGREMGLPSALPVIELDVVALDAVSAAAISDPDRRSPLRPDNVAYVIYTSGSTGRPKGVQVPHRTVTRLMSNTEDRFGFDESDVWTMFHSYAFDFSVWELWGPLLYGGTLVVVDYFTSRSPEQFLELLARERVTVLNQTPSAFYQLAEADRQSGAELSLRYVVFGGEALELRRLSDWYDRHPDTAPTLVNMYGITETTVHVSYREIDAVMAASASASVVGQAIAGLRVYVLDERLSPVPVGVPGEMYVAGVQLSRGYLGQPALSASRFVADPFGVDGSRLYRSGDLARWNRNGDLEYLGRADDQVKVRGFRIELGEIESALLAQDSVAQVAVIVREDVPGSARLVAYLVLAAGVTVDVPGVREGAAAVLPEYMVPSAFVVVDEIPLTANGKLDRRALPAPAVEVREFRAPESAIEGVVAGVFAEVLGLERVGLDDDFFELGGNSLIAAQVAARIGAALDTRVPVRILFESSTVVALAAAVGALEGEGGRVALVAGPRPERIPLSPAQSRMWFLNQFDTESAMNNIPIAVRLTGSVDLEALRAAVADLLDRHEVLCTVYPDTADGPVQVIVPVAQAMPDLTPVAANESEMFEALVREAATGFDVTDQVPLRVTLLQTSVTEFVLVFVVHHISADGWSMSPLVRDVMTAYAARAAGVAPAWSPLPVQYVDYALWQREVLGSEEDPQSLVSTQLRYWADALAGLPDQLDLPSDRTRPAVASYRGAAHRFTIDADLHRDLSGLARTQGATLFMVVHAALSVLLARLSGTSDIAIGAPVAGRGEAALDDLVGMFVGTLVLRTEVDSGSSFEEILGQTRSVDVAAFANTDVPFERLVEVLSPARSQARHPLFQVALTFQNMDVPTLELPGLTVSGVEIDARVAKFDLQVTMSETFADDGAPTGMSAELTYATDLFDDATMHAFAKRLVQVLGAVSADPSSAVGDIDLVSSDERRNLLEVWPAAGPDAGVDATLIERFSVAAVSFPDRVAVRFGADGLTYRELDERTNRLARRLIAAGVGPETLAAVALPRSLDLVVALLAVLKAGGGYLPVDPTYPADRIEYMLSDAAPVCVVTWTGREIALPTGLPVIELDTLDLSGGSAAPVADSERLAPLRPGNVAYVIYTSGSTGRPKGVQVPHRTVTRLMRNTERRFGFDESDVWTMFHSYAFDFSVWELWGPLLYGGTLVVVDYYTSRSPEQFLELLARERVTVLNQTPSAFYQLAEADRQAPAELSLRYVVFGGEALELRRLSDWYDRHPDTAPTLVNMYGITETTVHVSYREIDAQTAAAASASIVGQAIDGLRVYVLDGRLQPAPVGVPGEMYVAGVQLARGYLGQPALSSARFVANPFDADGSALYRSGDLARWNASGELEYLGRADDQVKVRGFRIELGEIEAAVLAQESVGQAAVIVREDTPGNPTLVAYVVPSGSGLDVSAVRDGAATALPEYMVPSAFVVLDEIPLTANGKLDRKALPAPVFEVREYRAPSTPAEEIVAGVFAEVLGLERVGLDDDFFELGGNSLIAAQVVARIGVALDTRVPVRTLFESSTVAAVASAVGALAGTGARPALVAQDRPERIPLSLAQQRMWFLNRFDSSSSAYNIPMAIRLTGELDRHALESALADVIARHESLRTRYPETGDGPFQLIEAPGAVRRELDPVLVGADELPQRLFEFATTQFDVTVEVPLRVCLFEIDGAGVESAERLATGEFVLAFVVHHIAADGSSITPFVRDVMTAYSARLAGGDPEWSELSVQYADYALWQRDVLGSEEDPTSVAGQQLDFWRRTLAGLPDQLDLPSDRPRPAVRSNQGGRVAFELDARLHRGLASVARSQGATLFMATHTALAVLLARLSGTDDISVGTPIAGRGEAAMDDLIGMFVNTLVFRTHVDGSKTFAELVSAVRESDLAAFGHADVPFERLVEVLNPTRSTARHPLFQVGFSFQNVAKKSLELPGLSVSALEIDNQITQFDLQLFLTERFDSDGAPVGVDAMFHYATDLFDQASVERFAERFVRIVEAAVADPDVTVGDLELLDAAERERLLERWNDTGEQVADLTLADLFDAQVAATPSAPALWFEGSELCYRDFGSRVNRLARRLIELGVGSESLVALAMRRSTDLVVGMYAVVAAGGAYVPIDPDHPAERIGHILETAAPVCVLSTARDDFDGAGDRSVLLLDQEDLSRYPDTAVTDADRIRPLRPEHPAYVIFTSGSTGRPKGVAVSHSAIVNQLLWMRAEFGLDGSDAALLKTAATFDLSVWEFWTPVVSGGRLVIAKPGGHQDPDYLLDLIRTQAVTTLHAVPSMVSMLSTAAAGGALSDSLRRVLAIGEALPAATAQSFRAANAARLFNLYGPTEAAVSVTSHEVTDLDTASVPIGTPEWNTRVYVLDARLNPVPAGVGGELYLAGAQLARGYHGRVDLTADRFVADPFGPAGERMYRTGDLVAWRADGELEYLERSDFQVKVRGFRIELGEIEAALAREESVAAVVVTARSDERTGERLVAYLVPAVDTDIDVARLKAAAAAVLPSYMVPSAFVVLEALPLNINGKIDRKALPDPEFGAAEFRAPATVVEQLVADIIAGVLGAEQVGLDDDFFALGGNSLVATQVAARLGAALDTQVPVLWLFDTPTIGELAVRVEAHAGSGGRLALVAAERPARIPLSLAQQRMWVLNQMAPDSAAYNIPGAIRLSGLLDVPALEAAVLDVLERHEVLRTMYPDTADGPVQAIVPLEEMAPSLAPVQVTEQAMGEALAEMVGTGFDVTESVPVRAALFELAPTEYVFVVVVHHISADGFSMGPLTRDVMIAYSSRVDGQVPSWSPLPVQYADYSLWQRELLGSEDDPESLIARQLAYWTDELAGVPEQLELPADRPRPARQSMRGGSFDFVVGSDVTDRLSRIARDNNATMFMVIHSAFAVLMSRMSGSTDIAIGTPVAGRGEQVLDELIGMFVNTVVLRTQVSSGSTFEELLGQARSKDLAAFGHADVPFERLVDVVGCQRSAAYTPLFQVMFAFQNMTTRSLQLPGLEVSAFDDGFDQAKFDLQLTGMEQFDDLGRLAEIQMRFTYAADLFDPETIKLFAGRFARILEAIAEDPAVVLRSIDILTDQERSRFAPKPALTVRDLPDLVAAAAAAEPDAIALSHDGRDVTYGQLGTKLVAVSKSMGSALKPEALVTVSLSGLLPGILPALGAEGHARALESLISASRSIVEKAQSDRPA</sequence>